<feature type="coiled-coil region" evidence="1">
    <location>
        <begin position="81"/>
        <end position="164"/>
    </location>
</feature>
<proteinExistence type="predicted"/>
<reference evidence="3" key="2">
    <citation type="submission" date="2011-02" db="EMBL/GenBank/DDBJ databases">
        <authorList>
            <person name="MacLean D."/>
        </authorList>
    </citation>
    <scope>NUCLEOTIDE SEQUENCE</scope>
</reference>
<dbReference type="HOGENOM" id="CLU_1095904_0_0_1"/>
<protein>
    <submittedName>
        <fullName evidence="3">AlNc14C63G4544 protein</fullName>
    </submittedName>
</protein>
<dbReference type="AlphaFoldDB" id="F0WD21"/>
<organism evidence="3">
    <name type="scientific">Albugo laibachii Nc14</name>
    <dbReference type="NCBI Taxonomy" id="890382"/>
    <lineage>
        <taxon>Eukaryota</taxon>
        <taxon>Sar</taxon>
        <taxon>Stramenopiles</taxon>
        <taxon>Oomycota</taxon>
        <taxon>Peronosporomycetes</taxon>
        <taxon>Albuginales</taxon>
        <taxon>Albuginaceae</taxon>
        <taxon>Albugo</taxon>
    </lineage>
</organism>
<sequence>MVFAEFNEPRLQRKLATKIPHPRINPMGGAAANRSATVLLSTPSTTRSFKSGTQAAVDRVMRGVVVQDDRGLASSSLLEELNRVKRRNVELSHALEDKTAQLEEALKQVSGLKRASQKVKKQLVASRMEESKCQIKLKDAVKVIGEAKKKLKHVMDDHKKLQKKLSESKKSPRFTEASARPILIQAKERFGGDQRKRAPWMYQESHEEEEESKQCTGSEELQFSCQLSGKEQDQLGWKLFQDLIDDLMIRDGCK</sequence>
<feature type="region of interest" description="Disordered" evidence="2">
    <location>
        <begin position="194"/>
        <end position="215"/>
    </location>
</feature>
<evidence type="ECO:0000313" key="3">
    <source>
        <dbReference type="EMBL" id="CCA19093.1"/>
    </source>
</evidence>
<accession>F0WD21</accession>
<name>F0WD21_9STRA</name>
<keyword evidence="1" id="KW-0175">Coiled coil</keyword>
<evidence type="ECO:0000256" key="1">
    <source>
        <dbReference type="SAM" id="Coils"/>
    </source>
</evidence>
<evidence type="ECO:0000256" key="2">
    <source>
        <dbReference type="SAM" id="MobiDB-lite"/>
    </source>
</evidence>
<gene>
    <name evidence="3" type="primary">AlNc14C63G4544</name>
    <name evidence="3" type="ORF">ALNC14_052360</name>
</gene>
<reference evidence="3" key="1">
    <citation type="journal article" date="2011" name="PLoS Biol.">
        <title>Gene gain and loss during evolution of obligate parasitism in the white rust pathogen of Arabidopsis thaliana.</title>
        <authorList>
            <person name="Kemen E."/>
            <person name="Gardiner A."/>
            <person name="Schultz-Larsen T."/>
            <person name="Kemen A.C."/>
            <person name="Balmuth A.L."/>
            <person name="Robert-Seilaniantz A."/>
            <person name="Bailey K."/>
            <person name="Holub E."/>
            <person name="Studholme D.J."/>
            <person name="Maclean D."/>
            <person name="Jones J.D."/>
        </authorList>
    </citation>
    <scope>NUCLEOTIDE SEQUENCE</scope>
</reference>
<dbReference type="EMBL" id="FR824108">
    <property type="protein sequence ID" value="CCA19093.1"/>
    <property type="molecule type" value="Genomic_DNA"/>
</dbReference>